<dbReference type="Gramene" id="HORVU.MOREX.r2.6HG0470890.1">
    <property type="protein sequence ID" value="HORVU.MOREX.r2.6HG0470890.1.CDS.1"/>
    <property type="gene ID" value="HORVU.MOREX.r2.6HG0470890"/>
</dbReference>
<dbReference type="EnsemblPlants" id="HORVU.MOREX.r3.6HG0568190.1">
    <property type="protein sequence ID" value="HORVU.MOREX.r3.6HG0568190.1.CDS1"/>
    <property type="gene ID" value="HORVU.MOREX.r3.6HG0568190"/>
</dbReference>
<name>A0A8I6Y0E7_HORVV</name>
<dbReference type="Proteomes" id="UP000011116">
    <property type="component" value="Chromosome 6H"/>
</dbReference>
<proteinExistence type="predicted"/>
<evidence type="ECO:0000256" key="1">
    <source>
        <dbReference type="SAM" id="MobiDB-lite"/>
    </source>
</evidence>
<evidence type="ECO:0000313" key="2">
    <source>
        <dbReference type="EnsemblPlants" id="HORVU.MOREX.r3.6HG0568190.1.CDS1"/>
    </source>
</evidence>
<reference evidence="2" key="2">
    <citation type="submission" date="2020-10" db="EMBL/GenBank/DDBJ databases">
        <authorList>
            <person name="Scholz U."/>
            <person name="Mascher M."/>
            <person name="Fiebig A."/>
        </authorList>
    </citation>
    <scope>NUCLEOTIDE SEQUENCE [LARGE SCALE GENOMIC DNA]</scope>
    <source>
        <strain evidence="2">cv. Morex</strain>
    </source>
</reference>
<evidence type="ECO:0000313" key="3">
    <source>
        <dbReference type="Proteomes" id="UP000011116"/>
    </source>
</evidence>
<dbReference type="AlphaFoldDB" id="A0A8I6Y0E7"/>
<keyword evidence="3" id="KW-1185">Reference proteome</keyword>
<reference evidence="2" key="3">
    <citation type="submission" date="2022-01" db="UniProtKB">
        <authorList>
            <consortium name="EnsemblPlants"/>
        </authorList>
    </citation>
    <scope>IDENTIFICATION</scope>
    <source>
        <strain evidence="2">subsp. vulgare</strain>
    </source>
</reference>
<organism evidence="2 3">
    <name type="scientific">Hordeum vulgare subsp. vulgare</name>
    <name type="common">Domesticated barley</name>
    <dbReference type="NCBI Taxonomy" id="112509"/>
    <lineage>
        <taxon>Eukaryota</taxon>
        <taxon>Viridiplantae</taxon>
        <taxon>Streptophyta</taxon>
        <taxon>Embryophyta</taxon>
        <taxon>Tracheophyta</taxon>
        <taxon>Spermatophyta</taxon>
        <taxon>Magnoliopsida</taxon>
        <taxon>Liliopsida</taxon>
        <taxon>Poales</taxon>
        <taxon>Poaceae</taxon>
        <taxon>BOP clade</taxon>
        <taxon>Pooideae</taxon>
        <taxon>Triticodae</taxon>
        <taxon>Triticeae</taxon>
        <taxon>Hordeinae</taxon>
        <taxon>Hordeum</taxon>
    </lineage>
</organism>
<accession>A0A8I6Y0E7</accession>
<dbReference type="Gramene" id="HORVU.MOREX.r3.6HG0568190.1">
    <property type="protein sequence ID" value="HORVU.MOREX.r3.6HG0568190.1.CDS1"/>
    <property type="gene ID" value="HORVU.MOREX.r3.6HG0568190"/>
</dbReference>
<sequence length="258" mass="28500">MVSYDEIIVNSMQIVPSSISVSGKKFSSYLDACMGEPVVTEMDPSEIFGNQKTQSYLVQSPDNSGEKVEVIPTPPVREEMQVRCSKRNVGANVEHMGVRAERLAQKRDLQDNIISPGNSFEVLSNLEIISAAVKMGVNIPDDNFETIDIIREVEISRANIAKKVDKSDNQHDKVLFITNAAGEASPLDTEWVGDEGLDADDFTVVRSRKKERKKKVNITISKPVTRSPKQKVGDGARKAMAPGKPSTKTQNPKNRKND</sequence>
<protein>
    <submittedName>
        <fullName evidence="2">Uncharacterized protein</fullName>
    </submittedName>
</protein>
<feature type="region of interest" description="Disordered" evidence="1">
    <location>
        <begin position="211"/>
        <end position="258"/>
    </location>
</feature>
<reference evidence="3" key="1">
    <citation type="journal article" date="2012" name="Nature">
        <title>A physical, genetic and functional sequence assembly of the barley genome.</title>
        <authorList>
            <consortium name="The International Barley Genome Sequencing Consortium"/>
            <person name="Mayer K.F."/>
            <person name="Waugh R."/>
            <person name="Brown J.W."/>
            <person name="Schulman A."/>
            <person name="Langridge P."/>
            <person name="Platzer M."/>
            <person name="Fincher G.B."/>
            <person name="Muehlbauer G.J."/>
            <person name="Sato K."/>
            <person name="Close T.J."/>
            <person name="Wise R.P."/>
            <person name="Stein N."/>
        </authorList>
    </citation>
    <scope>NUCLEOTIDE SEQUENCE [LARGE SCALE GENOMIC DNA]</scope>
    <source>
        <strain evidence="3">cv. Morex</strain>
    </source>
</reference>